<keyword evidence="4 7" id="KW-0233">DNA recombination</keyword>
<evidence type="ECO:0000256" key="5">
    <source>
        <dbReference type="ARBA" id="ARBA00023204"/>
    </source>
</evidence>
<dbReference type="GO" id="GO:0006310">
    <property type="term" value="P:DNA recombination"/>
    <property type="evidence" value="ECO:0007669"/>
    <property type="project" value="UniProtKB-UniRule"/>
</dbReference>
<dbReference type="HAMAP" id="MF_00201">
    <property type="entry name" value="RecO"/>
    <property type="match status" value="1"/>
</dbReference>
<dbReference type="Pfam" id="PF02565">
    <property type="entry name" value="RecO_C"/>
    <property type="match status" value="1"/>
</dbReference>
<keyword evidence="10" id="KW-1185">Reference proteome</keyword>
<feature type="domain" description="DNA replication/recombination mediator RecO N-terminal" evidence="8">
    <location>
        <begin position="7"/>
        <end position="80"/>
    </location>
</feature>
<dbReference type="SUPFAM" id="SSF57863">
    <property type="entry name" value="ArfGap/RecO-like zinc finger"/>
    <property type="match status" value="1"/>
</dbReference>
<evidence type="ECO:0000256" key="3">
    <source>
        <dbReference type="ARBA" id="ARBA00022763"/>
    </source>
</evidence>
<evidence type="ECO:0000256" key="6">
    <source>
        <dbReference type="ARBA" id="ARBA00033409"/>
    </source>
</evidence>
<dbReference type="InterPro" id="IPR042242">
    <property type="entry name" value="RecO_C"/>
</dbReference>
<dbReference type="Proteomes" id="UP000030643">
    <property type="component" value="Unassembled WGS sequence"/>
</dbReference>
<dbReference type="EMBL" id="DF820485">
    <property type="protein sequence ID" value="GAK30291.1"/>
    <property type="molecule type" value="Genomic_DNA"/>
</dbReference>
<dbReference type="GO" id="GO:0006302">
    <property type="term" value="P:double-strand break repair"/>
    <property type="evidence" value="ECO:0007669"/>
    <property type="project" value="TreeGrafter"/>
</dbReference>
<dbReference type="GO" id="GO:0043590">
    <property type="term" value="C:bacterial nucleoid"/>
    <property type="evidence" value="ECO:0007669"/>
    <property type="project" value="TreeGrafter"/>
</dbReference>
<keyword evidence="5 7" id="KW-0234">DNA repair</keyword>
<evidence type="ECO:0000256" key="2">
    <source>
        <dbReference type="ARBA" id="ARBA00021310"/>
    </source>
</evidence>
<reference evidence="10" key="1">
    <citation type="journal article" date="2014" name="Genome Announc.">
        <title>Draft genome sequence of Weissella oryzae SG25T, isolated from fermented rice grains.</title>
        <authorList>
            <person name="Tanizawa Y."/>
            <person name="Fujisawa T."/>
            <person name="Mochizuki T."/>
            <person name="Kaminuma E."/>
            <person name="Suzuki Y."/>
            <person name="Nakamura Y."/>
            <person name="Tohno M."/>
        </authorList>
    </citation>
    <scope>NUCLEOTIDE SEQUENCE [LARGE SCALE GENOMIC DNA]</scope>
    <source>
        <strain evidence="10">DSM 25784 / JCM 18191 / LMG 30913 / SG25</strain>
    </source>
</reference>
<dbReference type="SUPFAM" id="SSF50249">
    <property type="entry name" value="Nucleic acid-binding proteins"/>
    <property type="match status" value="1"/>
</dbReference>
<dbReference type="NCBIfam" id="TIGR00613">
    <property type="entry name" value="reco"/>
    <property type="match status" value="1"/>
</dbReference>
<protein>
    <recommendedName>
        <fullName evidence="2 7">DNA repair protein RecO</fullName>
    </recommendedName>
    <alternativeName>
        <fullName evidence="6 7">Recombination protein O</fullName>
    </alternativeName>
</protein>
<dbReference type="Pfam" id="PF11967">
    <property type="entry name" value="RecO_N"/>
    <property type="match status" value="1"/>
</dbReference>
<accession>A0A069CZ25</accession>
<evidence type="ECO:0000256" key="1">
    <source>
        <dbReference type="ARBA" id="ARBA00007452"/>
    </source>
</evidence>
<comment type="function">
    <text evidence="7">Involved in DNA repair and RecF pathway recombination.</text>
</comment>
<sequence>MAERNHTNFQAIVMYQRTYKERDLMVKMLTRPAGKRMFYIKNGKGKRYPYAAEIQPMTVATYEGVLNNKGLSFIDEVKAAKLPAKLMLDVEKNAYATYILGLIDAAFVDNQPLIKWYDQVALAIERLNSDSNFDAQGLANWFELHLLPAFGIGINWQGCAIDGRRDLPLDFSEKYSGLLCQNHWHLDEQRMNAEPQAVKLLMMLAELDLEKINSLSIKAANKVDMARILDKIYDDQVGVHLKAKSFIQQLNEWQGRISREFN</sequence>
<dbReference type="InterPro" id="IPR012340">
    <property type="entry name" value="NA-bd_OB-fold"/>
</dbReference>
<evidence type="ECO:0000256" key="4">
    <source>
        <dbReference type="ARBA" id="ARBA00023172"/>
    </source>
</evidence>
<keyword evidence="3 7" id="KW-0227">DNA damage</keyword>
<dbReference type="Gene3D" id="1.20.1440.120">
    <property type="entry name" value="Recombination protein O, C-terminal domain"/>
    <property type="match status" value="1"/>
</dbReference>
<dbReference type="InterPro" id="IPR003717">
    <property type="entry name" value="RecO"/>
</dbReference>
<dbReference type="InterPro" id="IPR037278">
    <property type="entry name" value="ARFGAP/RecO"/>
</dbReference>
<dbReference type="PANTHER" id="PTHR33991">
    <property type="entry name" value="DNA REPAIR PROTEIN RECO"/>
    <property type="match status" value="1"/>
</dbReference>
<comment type="similarity">
    <text evidence="1 7">Belongs to the RecO family.</text>
</comment>
<dbReference type="OrthoDB" id="9797083at2"/>
<evidence type="ECO:0000313" key="9">
    <source>
        <dbReference type="EMBL" id="GAK30291.1"/>
    </source>
</evidence>
<evidence type="ECO:0000256" key="7">
    <source>
        <dbReference type="HAMAP-Rule" id="MF_00201"/>
    </source>
</evidence>
<dbReference type="AlphaFoldDB" id="A0A069CZ25"/>
<dbReference type="RefSeq" id="WP_027698409.1">
    <property type="nucleotide sequence ID" value="NZ_DF820485.1"/>
</dbReference>
<name>A0A069CZ25_WEIOS</name>
<evidence type="ECO:0000313" key="10">
    <source>
        <dbReference type="Proteomes" id="UP000030643"/>
    </source>
</evidence>
<dbReference type="STRING" id="1329250.WOSG25_020880"/>
<gene>
    <name evidence="7 9" type="primary">recO</name>
    <name evidence="9" type="ORF">WOSG25_020880</name>
</gene>
<organism evidence="9 10">
    <name type="scientific">Weissella oryzae (strain DSM 25784 / JCM 18191 / LMG 30913 / SG25)</name>
    <dbReference type="NCBI Taxonomy" id="1329250"/>
    <lineage>
        <taxon>Bacteria</taxon>
        <taxon>Bacillati</taxon>
        <taxon>Bacillota</taxon>
        <taxon>Bacilli</taxon>
        <taxon>Lactobacillales</taxon>
        <taxon>Lactobacillaceae</taxon>
        <taxon>Weissella</taxon>
    </lineage>
</organism>
<dbReference type="Gene3D" id="2.40.50.140">
    <property type="entry name" value="Nucleic acid-binding proteins"/>
    <property type="match status" value="1"/>
</dbReference>
<evidence type="ECO:0000259" key="8">
    <source>
        <dbReference type="Pfam" id="PF11967"/>
    </source>
</evidence>
<dbReference type="PANTHER" id="PTHR33991:SF1">
    <property type="entry name" value="DNA REPAIR PROTEIN RECO"/>
    <property type="match status" value="1"/>
</dbReference>
<dbReference type="InterPro" id="IPR022572">
    <property type="entry name" value="DNA_rep/recomb_RecO_N"/>
</dbReference>
<proteinExistence type="inferred from homology"/>
<dbReference type="eggNOG" id="COG1381">
    <property type="taxonomic scope" value="Bacteria"/>
</dbReference>